<dbReference type="Ensembl" id="ENSANAT00000047196.1">
    <property type="protein sequence ID" value="ENSANAP00000029169.1"/>
    <property type="gene ID" value="ENSANAG00000032223.1"/>
</dbReference>
<dbReference type="PANTHER" id="PTHR45685">
    <property type="entry name" value="HELICASE SRCAP-RELATED"/>
    <property type="match status" value="1"/>
</dbReference>
<dbReference type="EC" id="3.6.4.-" evidence="4"/>
<feature type="region of interest" description="Disordered" evidence="5">
    <location>
        <begin position="77"/>
        <end position="110"/>
    </location>
</feature>
<dbReference type="GO" id="GO:0042393">
    <property type="term" value="F:histone binding"/>
    <property type="evidence" value="ECO:0007669"/>
    <property type="project" value="TreeGrafter"/>
</dbReference>
<dbReference type="InterPro" id="IPR050520">
    <property type="entry name" value="INO80/SWR1_helicase"/>
</dbReference>
<gene>
    <name evidence="6" type="primary">INO80</name>
</gene>
<accession>A0A2K5E7P8</accession>
<dbReference type="GO" id="GO:0031011">
    <property type="term" value="C:Ino80 complex"/>
    <property type="evidence" value="ECO:0007669"/>
    <property type="project" value="UniProtKB-UniRule"/>
</dbReference>
<name>A0A2K5E7P8_AOTNA</name>
<comment type="similarity">
    <text evidence="4">Belongs to the SNF2/RAD54 helicase family.</text>
</comment>
<comment type="subcellular location">
    <subcellularLocation>
        <location evidence="1 4">Nucleus</location>
    </subcellularLocation>
</comment>
<feature type="compositionally biased region" description="Basic and acidic residues" evidence="5">
    <location>
        <begin position="97"/>
        <end position="110"/>
    </location>
</feature>
<comment type="catalytic activity">
    <reaction evidence="4">
        <text>ATP + H2O = ADP + phosphate + H(+)</text>
        <dbReference type="Rhea" id="RHEA:13065"/>
        <dbReference type="ChEBI" id="CHEBI:15377"/>
        <dbReference type="ChEBI" id="CHEBI:15378"/>
        <dbReference type="ChEBI" id="CHEBI:30616"/>
        <dbReference type="ChEBI" id="CHEBI:43474"/>
        <dbReference type="ChEBI" id="CHEBI:456216"/>
    </reaction>
</comment>
<dbReference type="AlphaFoldDB" id="A0A2K5E7P8"/>
<evidence type="ECO:0000256" key="1">
    <source>
        <dbReference type="ARBA" id="ARBA00004123"/>
    </source>
</evidence>
<sequence>MDRAHRLGQTKQVTVYRLICKGTIEERILQRAKEKSEIQRMVISGGNFKPDTLKPKEVVSLLLDDEELEKKLRLRQEEKRQQEETNRVKERKRKREKYAEKKKKEDELDGKRRKEGVNLVIPFVPSADNSNLSADGDDSFISVDSAMPSPFSEISISSELHTGSIPLDESSSDILAPDSLVRKQGKGNPSGGR</sequence>
<reference evidence="6" key="2">
    <citation type="submission" date="2025-09" db="UniProtKB">
        <authorList>
            <consortium name="Ensembl"/>
        </authorList>
    </citation>
    <scope>IDENTIFICATION</scope>
</reference>
<keyword evidence="4" id="KW-0227">DNA damage</keyword>
<dbReference type="GO" id="GO:0005524">
    <property type="term" value="F:ATP binding"/>
    <property type="evidence" value="ECO:0007669"/>
    <property type="project" value="UniProtKB-UniRule"/>
</dbReference>
<dbReference type="Proteomes" id="UP000233020">
    <property type="component" value="Unplaced"/>
</dbReference>
<dbReference type="GO" id="GO:0006281">
    <property type="term" value="P:DNA repair"/>
    <property type="evidence" value="ECO:0007669"/>
    <property type="project" value="UniProtKB-UniRule"/>
</dbReference>
<protein>
    <recommendedName>
        <fullName evidence="4">Chromatin-remodeling ATPase INO80</fullName>
        <ecNumber evidence="4">3.6.4.-</ecNumber>
    </recommendedName>
</protein>
<keyword evidence="4" id="KW-0238">DNA-binding</keyword>
<comment type="subunit">
    <text evidence="4">Component of the INO80 chromatin-remodeling complex.</text>
</comment>
<evidence type="ECO:0000256" key="3">
    <source>
        <dbReference type="ARBA" id="ARBA00022840"/>
    </source>
</evidence>
<evidence type="ECO:0000256" key="5">
    <source>
        <dbReference type="SAM" id="MobiDB-lite"/>
    </source>
</evidence>
<keyword evidence="7" id="KW-1185">Reference proteome</keyword>
<evidence type="ECO:0000313" key="6">
    <source>
        <dbReference type="Ensembl" id="ENSANAP00000029169.1"/>
    </source>
</evidence>
<evidence type="ECO:0000256" key="4">
    <source>
        <dbReference type="RuleBase" id="RU368001"/>
    </source>
</evidence>
<dbReference type="GO" id="GO:0016887">
    <property type="term" value="F:ATP hydrolysis activity"/>
    <property type="evidence" value="ECO:0007669"/>
    <property type="project" value="TreeGrafter"/>
</dbReference>
<evidence type="ECO:0000313" key="7">
    <source>
        <dbReference type="Proteomes" id="UP000233020"/>
    </source>
</evidence>
<dbReference type="Gene3D" id="3.40.50.300">
    <property type="entry name" value="P-loop containing nucleotide triphosphate hydrolases"/>
    <property type="match status" value="1"/>
</dbReference>
<feature type="region of interest" description="Disordered" evidence="5">
    <location>
        <begin position="163"/>
        <end position="193"/>
    </location>
</feature>
<dbReference type="GO" id="GO:0003677">
    <property type="term" value="F:DNA binding"/>
    <property type="evidence" value="ECO:0007669"/>
    <property type="project" value="UniProtKB-UniRule"/>
</dbReference>
<feature type="compositionally biased region" description="Basic and acidic residues" evidence="5">
    <location>
        <begin position="77"/>
        <end position="88"/>
    </location>
</feature>
<proteinExistence type="inferred from homology"/>
<keyword evidence="3 4" id="KW-0067">ATP-binding</keyword>
<dbReference type="PANTHER" id="PTHR45685:SF2">
    <property type="entry name" value="CHROMATIN-REMODELING ATPASE INO80"/>
    <property type="match status" value="1"/>
</dbReference>
<reference evidence="6" key="1">
    <citation type="submission" date="2025-08" db="UniProtKB">
        <authorList>
            <consortium name="Ensembl"/>
        </authorList>
    </citation>
    <scope>IDENTIFICATION</scope>
</reference>
<keyword evidence="2" id="KW-0547">Nucleotide-binding</keyword>
<comment type="domain">
    <text evidence="4">The DBINO region is involved in binding to DNA.</text>
</comment>
<dbReference type="GO" id="GO:0006338">
    <property type="term" value="P:chromatin remodeling"/>
    <property type="evidence" value="ECO:0007669"/>
    <property type="project" value="UniProtKB-UniRule"/>
</dbReference>
<organism evidence="6 7">
    <name type="scientific">Aotus nancymaae</name>
    <name type="common">Ma's night monkey</name>
    <dbReference type="NCBI Taxonomy" id="37293"/>
    <lineage>
        <taxon>Eukaryota</taxon>
        <taxon>Metazoa</taxon>
        <taxon>Chordata</taxon>
        <taxon>Craniata</taxon>
        <taxon>Vertebrata</taxon>
        <taxon>Euteleostomi</taxon>
        <taxon>Mammalia</taxon>
        <taxon>Eutheria</taxon>
        <taxon>Euarchontoglires</taxon>
        <taxon>Primates</taxon>
        <taxon>Haplorrhini</taxon>
        <taxon>Platyrrhini</taxon>
        <taxon>Aotidae</taxon>
        <taxon>Aotus</taxon>
    </lineage>
</organism>
<dbReference type="SUPFAM" id="SSF52540">
    <property type="entry name" value="P-loop containing nucleoside triphosphate hydrolases"/>
    <property type="match status" value="1"/>
</dbReference>
<evidence type="ECO:0000256" key="2">
    <source>
        <dbReference type="ARBA" id="ARBA00022741"/>
    </source>
</evidence>
<feature type="region of interest" description="Disordered" evidence="5">
    <location>
        <begin position="125"/>
        <end position="148"/>
    </location>
</feature>
<dbReference type="GeneTree" id="ENSGT00900000141110"/>
<dbReference type="InterPro" id="IPR027417">
    <property type="entry name" value="P-loop_NTPase"/>
</dbReference>
<comment type="function">
    <text evidence="4">ATPase component of the INO80 complex which remodels chromatin by shifting nucleosomes and is involved in DNA repair.</text>
</comment>
<keyword evidence="4" id="KW-0234">DNA repair</keyword>
<keyword evidence="4" id="KW-0378">Hydrolase</keyword>